<accession>A0A2P2QF83</accession>
<dbReference type="AlphaFoldDB" id="A0A2P2QF83"/>
<evidence type="ECO:0000313" key="1">
    <source>
        <dbReference type="EMBL" id="MBX65648.1"/>
    </source>
</evidence>
<proteinExistence type="predicted"/>
<dbReference type="EMBL" id="GGEC01085164">
    <property type="protein sequence ID" value="MBX65648.1"/>
    <property type="molecule type" value="Transcribed_RNA"/>
</dbReference>
<organism evidence="1">
    <name type="scientific">Rhizophora mucronata</name>
    <name type="common">Asiatic mangrove</name>
    <dbReference type="NCBI Taxonomy" id="61149"/>
    <lineage>
        <taxon>Eukaryota</taxon>
        <taxon>Viridiplantae</taxon>
        <taxon>Streptophyta</taxon>
        <taxon>Embryophyta</taxon>
        <taxon>Tracheophyta</taxon>
        <taxon>Spermatophyta</taxon>
        <taxon>Magnoliopsida</taxon>
        <taxon>eudicotyledons</taxon>
        <taxon>Gunneridae</taxon>
        <taxon>Pentapetalae</taxon>
        <taxon>rosids</taxon>
        <taxon>fabids</taxon>
        <taxon>Malpighiales</taxon>
        <taxon>Rhizophoraceae</taxon>
        <taxon>Rhizophora</taxon>
    </lineage>
</organism>
<name>A0A2P2QF83_RHIMU</name>
<reference evidence="1" key="1">
    <citation type="submission" date="2018-02" db="EMBL/GenBank/DDBJ databases">
        <title>Rhizophora mucronata_Transcriptome.</title>
        <authorList>
            <person name="Meera S.P."/>
            <person name="Sreeshan A."/>
            <person name="Augustine A."/>
        </authorList>
    </citation>
    <scope>NUCLEOTIDE SEQUENCE</scope>
    <source>
        <tissue evidence="1">Leaf</tissue>
    </source>
</reference>
<protein>
    <submittedName>
        <fullName evidence="1">Uncharacterized protein</fullName>
    </submittedName>
</protein>
<sequence>MQQLWGGIQRVSFGSYKNKENTRARKKNKAQTFIHHSSCGVSSVLAKKENLRSYKVKAEDWRAC</sequence>